<dbReference type="Proteomes" id="UP000481339">
    <property type="component" value="Unassembled WGS sequence"/>
</dbReference>
<evidence type="ECO:0000313" key="1">
    <source>
        <dbReference type="EMBL" id="KAB1632253.1"/>
    </source>
</evidence>
<comment type="caution">
    <text evidence="1">The sequence shown here is derived from an EMBL/GenBank/DDBJ whole genome shotgun (WGS) entry which is preliminary data.</text>
</comment>
<keyword evidence="2" id="KW-1185">Reference proteome</keyword>
<dbReference type="EMBL" id="WBKA01000003">
    <property type="protein sequence ID" value="KAB1632253.1"/>
    <property type="molecule type" value="Genomic_DNA"/>
</dbReference>
<accession>A0A7C8FQ44</accession>
<dbReference type="RefSeq" id="WP_158036031.1">
    <property type="nucleotide sequence ID" value="NZ_BAAAZV010000017.1"/>
</dbReference>
<evidence type="ECO:0008006" key="3">
    <source>
        <dbReference type="Google" id="ProtNLM"/>
    </source>
</evidence>
<reference evidence="1 2" key="1">
    <citation type="submission" date="2019-09" db="EMBL/GenBank/DDBJ databases">
        <title>Phylogeny of genus Pseudoclavibacter and closely related genus.</title>
        <authorList>
            <person name="Li Y."/>
        </authorList>
    </citation>
    <scope>NUCLEOTIDE SEQUENCE [LARGE SCALE GENOMIC DNA]</scope>
    <source>
        <strain evidence="1 2">JCM 16921</strain>
    </source>
</reference>
<dbReference type="OrthoDB" id="5007400at2"/>
<dbReference type="AlphaFoldDB" id="A0A7C8FQ44"/>
<gene>
    <name evidence="1" type="ORF">F8O02_04330</name>
</gene>
<evidence type="ECO:0000313" key="2">
    <source>
        <dbReference type="Proteomes" id="UP000481339"/>
    </source>
</evidence>
<protein>
    <recommendedName>
        <fullName evidence="3">Fe-S oxidoreductase</fullName>
    </recommendedName>
</protein>
<sequence>MRIGTRWPIGAPAPAHLTPGMHQAIRQAETGLDDAQRARWGWTLTWLEGFPVVTRDDGLRIRQARTPDEAIVDDVDDEI</sequence>
<proteinExistence type="predicted"/>
<name>A0A7C8FQ44_9MICO</name>
<organism evidence="1 2">
    <name type="scientific">Pseudoclavibacter caeni</name>
    <dbReference type="NCBI Taxonomy" id="908846"/>
    <lineage>
        <taxon>Bacteria</taxon>
        <taxon>Bacillati</taxon>
        <taxon>Actinomycetota</taxon>
        <taxon>Actinomycetes</taxon>
        <taxon>Micrococcales</taxon>
        <taxon>Microbacteriaceae</taxon>
        <taxon>Pseudoclavibacter</taxon>
    </lineage>
</organism>